<keyword evidence="4" id="KW-1185">Reference proteome</keyword>
<evidence type="ECO:0000256" key="1">
    <source>
        <dbReference type="SAM" id="MobiDB-lite"/>
    </source>
</evidence>
<comment type="caution">
    <text evidence="3">The sequence shown here is derived from an EMBL/GenBank/DDBJ whole genome shotgun (WGS) entry which is preliminary data.</text>
</comment>
<dbReference type="EMBL" id="JABWDY010041155">
    <property type="protein sequence ID" value="KAF5177617.1"/>
    <property type="molecule type" value="Genomic_DNA"/>
</dbReference>
<dbReference type="AlphaFoldDB" id="A0A7J6UYD4"/>
<accession>A0A7J6UYD4</accession>
<reference evidence="3 4" key="1">
    <citation type="submission" date="2020-06" db="EMBL/GenBank/DDBJ databases">
        <title>Transcriptomic and genomic resources for Thalictrum thalictroides and T. hernandezii: Facilitating candidate gene discovery in an emerging model plant lineage.</title>
        <authorList>
            <person name="Arias T."/>
            <person name="Riano-Pachon D.M."/>
            <person name="Di Stilio V.S."/>
        </authorList>
    </citation>
    <scope>NUCLEOTIDE SEQUENCE [LARGE SCALE GENOMIC DNA]</scope>
    <source>
        <strain evidence="4">cv. WT478/WT964</strain>
        <tissue evidence="3">Leaves</tissue>
    </source>
</reference>
<dbReference type="PANTHER" id="PTHR31286:SF167">
    <property type="entry name" value="OS09G0268800 PROTEIN"/>
    <property type="match status" value="1"/>
</dbReference>
<dbReference type="InterPro" id="IPR025836">
    <property type="entry name" value="Zn_knuckle_CX2CX4HX4C"/>
</dbReference>
<dbReference type="OrthoDB" id="1737333at2759"/>
<dbReference type="InterPro" id="IPR040256">
    <property type="entry name" value="At4g02000-like"/>
</dbReference>
<evidence type="ECO:0000313" key="4">
    <source>
        <dbReference type="Proteomes" id="UP000554482"/>
    </source>
</evidence>
<feature type="non-terminal residue" evidence="3">
    <location>
        <position position="572"/>
    </location>
</feature>
<organism evidence="3 4">
    <name type="scientific">Thalictrum thalictroides</name>
    <name type="common">Rue-anemone</name>
    <name type="synonym">Anemone thalictroides</name>
    <dbReference type="NCBI Taxonomy" id="46969"/>
    <lineage>
        <taxon>Eukaryota</taxon>
        <taxon>Viridiplantae</taxon>
        <taxon>Streptophyta</taxon>
        <taxon>Embryophyta</taxon>
        <taxon>Tracheophyta</taxon>
        <taxon>Spermatophyta</taxon>
        <taxon>Magnoliopsida</taxon>
        <taxon>Ranunculales</taxon>
        <taxon>Ranunculaceae</taxon>
        <taxon>Thalictroideae</taxon>
        <taxon>Thalictrum</taxon>
    </lineage>
</organism>
<dbReference type="Proteomes" id="UP000554482">
    <property type="component" value="Unassembled WGS sequence"/>
</dbReference>
<proteinExistence type="predicted"/>
<feature type="region of interest" description="Disordered" evidence="1">
    <location>
        <begin position="237"/>
        <end position="257"/>
    </location>
</feature>
<feature type="domain" description="Zinc knuckle CX2CX4HX4C" evidence="2">
    <location>
        <begin position="171"/>
        <end position="220"/>
    </location>
</feature>
<dbReference type="Pfam" id="PF14392">
    <property type="entry name" value="zf-CCHC_4"/>
    <property type="match status" value="1"/>
</dbReference>
<dbReference type="PANTHER" id="PTHR31286">
    <property type="entry name" value="GLYCINE-RICH CELL WALL STRUCTURAL PROTEIN 1.8-LIKE"/>
    <property type="match status" value="1"/>
</dbReference>
<protein>
    <recommendedName>
        <fullName evidence="2">Zinc knuckle CX2CX4HX4C domain-containing protein</fullName>
    </recommendedName>
</protein>
<name>A0A7J6UYD4_THATH</name>
<evidence type="ECO:0000313" key="3">
    <source>
        <dbReference type="EMBL" id="KAF5177617.1"/>
    </source>
</evidence>
<gene>
    <name evidence="3" type="ORF">FRX31_032796</name>
</gene>
<sequence length="572" mass="64184">MDELSKELTENLTIHRKRVIPQSDLRQSEAIWVDGWVITLWHGDHLNSSHVSRSVKSKWKISGKFDMIRVGLNRFVCKMYTAEDIERVELGQPWQVLGCLILMEKLSTRTDPNNVVFKRIPLWMTFEGLLLQHMSAKTVKCIAKASGRVKEVLPKKYLPRSTDGYRAQVHVDIYKPLIWNTDVNTLEGNDVNITFNYNNLPPGLYCHSCSRVGHNQNNCNFDYEVTIIGPALIEQPDEEDEENEDPHVNPWPHQNSGVQNQHVVFGSNLEGIGPIHGPGILSEDEATSDLRCSNGMQIWADSGLIARSELKNYEKAQDARLDNEDQFIPNSAQNYVVQPFLKGNLNYEGSSSTPLQASRTTPPLQQINEGISLQVTQRRGRGRPPGAPNKKGKAQINLTADNQNLSSKKRKIQEILVMERDMIPYCPNTSIVQPETQILQQQPTIFHPSMVSDSDALDLVMNFIVRPTLASLLVNNGIVTPTILNFINTLPITNHTNPSTVQGGSHSQEILRGGTIFSDIADDSYDTNHEFMTTGPSGGAEFRSNQQEFHHNGNGTLECILLTTPTSRIHNE</sequence>
<evidence type="ECO:0000259" key="2">
    <source>
        <dbReference type="Pfam" id="PF14392"/>
    </source>
</evidence>